<evidence type="ECO:0000313" key="6">
    <source>
        <dbReference type="Proteomes" id="UP001169719"/>
    </source>
</evidence>
<comment type="caution">
    <text evidence="5">The sequence shown here is derived from an EMBL/GenBank/DDBJ whole genome shotgun (WGS) entry which is preliminary data.</text>
</comment>
<dbReference type="PROSITE" id="PS00211">
    <property type="entry name" value="ABC_TRANSPORTER_1"/>
    <property type="match status" value="1"/>
</dbReference>
<keyword evidence="3 5" id="KW-0067">ATP-binding</keyword>
<keyword evidence="1" id="KW-0813">Transport</keyword>
<keyword evidence="2" id="KW-0547">Nucleotide-binding</keyword>
<evidence type="ECO:0000256" key="1">
    <source>
        <dbReference type="ARBA" id="ARBA00022448"/>
    </source>
</evidence>
<dbReference type="GO" id="GO:0005524">
    <property type="term" value="F:ATP binding"/>
    <property type="evidence" value="ECO:0007669"/>
    <property type="project" value="UniProtKB-KW"/>
</dbReference>
<dbReference type="InterPro" id="IPR003593">
    <property type="entry name" value="AAA+_ATPase"/>
</dbReference>
<dbReference type="PROSITE" id="PS50893">
    <property type="entry name" value="ABC_TRANSPORTER_2"/>
    <property type="match status" value="1"/>
</dbReference>
<proteinExistence type="predicted"/>
<evidence type="ECO:0000256" key="2">
    <source>
        <dbReference type="ARBA" id="ARBA00022741"/>
    </source>
</evidence>
<accession>A0ABT7Y0E2</accession>
<evidence type="ECO:0000256" key="3">
    <source>
        <dbReference type="ARBA" id="ARBA00022840"/>
    </source>
</evidence>
<sequence length="224" mass="25202">MIRIDNMTYPKKGIEIFSGISVEFDSSHKHVILGPSGSGKTTLLRILSGLESKYTGSVRFNNQILERNSTNFIFQDLALWPHLTVRQHITISNGNRALTDKQVTLLDKVKLNHKLDALPASLSGGEQQRLAIARALATEPKVLFMDEPFSSLDFMLKAQLLGLLRSLSEERDMTIFYVTHNLDEARQIGDTVTFLVSPCSMIQLSKNQFHALTEIDIRTTYYGC</sequence>
<reference evidence="5" key="1">
    <citation type="submission" date="2024-05" db="EMBL/GenBank/DDBJ databases">
        <title>Genome Sequences of Four Agar- Degrading Marine Bacteria.</title>
        <authorList>
            <person name="Phillips E.K."/>
            <person name="Shaffer J.C."/>
            <person name="Henson M.W."/>
            <person name="Temperton B."/>
            <person name="Thrash C.J."/>
            <person name="Martin M.O."/>
        </authorList>
    </citation>
    <scope>NUCLEOTIDE SEQUENCE</scope>
    <source>
        <strain evidence="5">EKP203</strain>
    </source>
</reference>
<protein>
    <submittedName>
        <fullName evidence="5">ATP-binding cassette domain-containing protein</fullName>
    </submittedName>
</protein>
<feature type="domain" description="ABC transporter" evidence="4">
    <location>
        <begin position="2"/>
        <end position="222"/>
    </location>
</feature>
<evidence type="ECO:0000313" key="5">
    <source>
        <dbReference type="EMBL" id="MDN2481509.1"/>
    </source>
</evidence>
<dbReference type="InterPro" id="IPR003439">
    <property type="entry name" value="ABC_transporter-like_ATP-bd"/>
</dbReference>
<dbReference type="Gene3D" id="3.40.50.300">
    <property type="entry name" value="P-loop containing nucleotide triphosphate hydrolases"/>
    <property type="match status" value="1"/>
</dbReference>
<dbReference type="InterPro" id="IPR017871">
    <property type="entry name" value="ABC_transporter-like_CS"/>
</dbReference>
<organism evidence="5 6">
    <name type="scientific">Vibrio agarivorans</name>
    <dbReference type="NCBI Taxonomy" id="153622"/>
    <lineage>
        <taxon>Bacteria</taxon>
        <taxon>Pseudomonadati</taxon>
        <taxon>Pseudomonadota</taxon>
        <taxon>Gammaproteobacteria</taxon>
        <taxon>Vibrionales</taxon>
        <taxon>Vibrionaceae</taxon>
        <taxon>Vibrio</taxon>
    </lineage>
</organism>
<dbReference type="Proteomes" id="UP001169719">
    <property type="component" value="Unassembled WGS sequence"/>
</dbReference>
<dbReference type="Pfam" id="PF00005">
    <property type="entry name" value="ABC_tran"/>
    <property type="match status" value="1"/>
</dbReference>
<name>A0ABT7Y0E2_9VIBR</name>
<dbReference type="SMART" id="SM00382">
    <property type="entry name" value="AAA"/>
    <property type="match status" value="1"/>
</dbReference>
<dbReference type="RefSeq" id="WP_289961614.1">
    <property type="nucleotide sequence ID" value="NZ_JAUEOZ010000001.1"/>
</dbReference>
<dbReference type="EMBL" id="JAUEOZ010000001">
    <property type="protein sequence ID" value="MDN2481509.1"/>
    <property type="molecule type" value="Genomic_DNA"/>
</dbReference>
<gene>
    <name evidence="5" type="ORF">QWJ08_08890</name>
</gene>
<dbReference type="InterPro" id="IPR027417">
    <property type="entry name" value="P-loop_NTPase"/>
</dbReference>
<dbReference type="SUPFAM" id="SSF52540">
    <property type="entry name" value="P-loop containing nucleoside triphosphate hydrolases"/>
    <property type="match status" value="1"/>
</dbReference>
<evidence type="ECO:0000259" key="4">
    <source>
        <dbReference type="PROSITE" id="PS50893"/>
    </source>
</evidence>
<dbReference type="PANTHER" id="PTHR42781:SF9">
    <property type="entry name" value="AMINO ACID ABC TRANSPORTER, ATP-BINDING PROTEIN-RELATED"/>
    <property type="match status" value="1"/>
</dbReference>
<dbReference type="InterPro" id="IPR050093">
    <property type="entry name" value="ABC_SmlMolc_Importer"/>
</dbReference>
<dbReference type="PANTHER" id="PTHR42781">
    <property type="entry name" value="SPERMIDINE/PUTRESCINE IMPORT ATP-BINDING PROTEIN POTA"/>
    <property type="match status" value="1"/>
</dbReference>
<keyword evidence="6" id="KW-1185">Reference proteome</keyword>